<protein>
    <submittedName>
        <fullName evidence="10">SusC/RagA family TonB-linked outer membrane protein</fullName>
    </submittedName>
</protein>
<dbReference type="GO" id="GO:0009279">
    <property type="term" value="C:cell outer membrane"/>
    <property type="evidence" value="ECO:0007669"/>
    <property type="project" value="UniProtKB-SubCell"/>
</dbReference>
<dbReference type="InterPro" id="IPR011662">
    <property type="entry name" value="Secretin/TonB_short_N"/>
</dbReference>
<dbReference type="Pfam" id="PF07660">
    <property type="entry name" value="STN"/>
    <property type="match status" value="1"/>
</dbReference>
<dbReference type="InterPro" id="IPR012910">
    <property type="entry name" value="Plug_dom"/>
</dbReference>
<keyword evidence="8" id="KW-0732">Signal</keyword>
<dbReference type="EMBL" id="QOWE01000027">
    <property type="protein sequence ID" value="RCR66510.1"/>
    <property type="molecule type" value="Genomic_DNA"/>
</dbReference>
<dbReference type="OrthoDB" id="9768177at2"/>
<comment type="caution">
    <text evidence="10">The sequence shown here is derived from an EMBL/GenBank/DDBJ whole genome shotgun (WGS) entry which is preliminary data.</text>
</comment>
<dbReference type="InterPro" id="IPR008969">
    <property type="entry name" value="CarboxyPept-like_regulatory"/>
</dbReference>
<dbReference type="NCBIfam" id="TIGR04057">
    <property type="entry name" value="SusC_RagA_signa"/>
    <property type="match status" value="1"/>
</dbReference>
<keyword evidence="6 7" id="KW-0998">Cell outer membrane</keyword>
<proteinExistence type="inferred from homology"/>
<dbReference type="RefSeq" id="WP_114409182.1">
    <property type="nucleotide sequence ID" value="NZ_QOWE01000027.1"/>
</dbReference>
<evidence type="ECO:0000259" key="9">
    <source>
        <dbReference type="SMART" id="SM00965"/>
    </source>
</evidence>
<keyword evidence="3 7" id="KW-1134">Transmembrane beta strand</keyword>
<feature type="domain" description="Secretin/TonB short N-terminal" evidence="9">
    <location>
        <begin position="55"/>
        <end position="106"/>
    </location>
</feature>
<dbReference type="NCBIfam" id="TIGR04056">
    <property type="entry name" value="OMP_RagA_SusC"/>
    <property type="match status" value="1"/>
</dbReference>
<name>A0A368JFS3_9BACT</name>
<dbReference type="Gene3D" id="2.60.40.1120">
    <property type="entry name" value="Carboxypeptidase-like, regulatory domain"/>
    <property type="match status" value="1"/>
</dbReference>
<evidence type="ECO:0000256" key="7">
    <source>
        <dbReference type="PROSITE-ProRule" id="PRU01360"/>
    </source>
</evidence>
<evidence type="ECO:0000256" key="4">
    <source>
        <dbReference type="ARBA" id="ARBA00022692"/>
    </source>
</evidence>
<evidence type="ECO:0000313" key="10">
    <source>
        <dbReference type="EMBL" id="RCR66510.1"/>
    </source>
</evidence>
<dbReference type="AlphaFoldDB" id="A0A368JFS3"/>
<accession>A0A368JFS3</accession>
<evidence type="ECO:0000256" key="1">
    <source>
        <dbReference type="ARBA" id="ARBA00004571"/>
    </source>
</evidence>
<feature type="chain" id="PRO_5016826094" evidence="8">
    <location>
        <begin position="21"/>
        <end position="1133"/>
    </location>
</feature>
<organism evidence="10 11">
    <name type="scientific">Larkinella punicea</name>
    <dbReference type="NCBI Taxonomy" id="2315727"/>
    <lineage>
        <taxon>Bacteria</taxon>
        <taxon>Pseudomonadati</taxon>
        <taxon>Bacteroidota</taxon>
        <taxon>Cytophagia</taxon>
        <taxon>Cytophagales</taxon>
        <taxon>Spirosomataceae</taxon>
        <taxon>Larkinella</taxon>
    </lineage>
</organism>
<dbReference type="Proteomes" id="UP000253383">
    <property type="component" value="Unassembled WGS sequence"/>
</dbReference>
<dbReference type="InterPro" id="IPR036942">
    <property type="entry name" value="Beta-barrel_TonB_sf"/>
</dbReference>
<dbReference type="InterPro" id="IPR039426">
    <property type="entry name" value="TonB-dep_rcpt-like"/>
</dbReference>
<feature type="signal peptide" evidence="8">
    <location>
        <begin position="1"/>
        <end position="20"/>
    </location>
</feature>
<evidence type="ECO:0000256" key="3">
    <source>
        <dbReference type="ARBA" id="ARBA00022452"/>
    </source>
</evidence>
<evidence type="ECO:0000256" key="8">
    <source>
        <dbReference type="SAM" id="SignalP"/>
    </source>
</evidence>
<dbReference type="InterPro" id="IPR023996">
    <property type="entry name" value="TonB-dep_OMP_SusC/RagA"/>
</dbReference>
<comment type="similarity">
    <text evidence="7">Belongs to the TonB-dependent receptor family.</text>
</comment>
<keyword evidence="4 7" id="KW-0812">Transmembrane</keyword>
<dbReference type="Gene3D" id="2.170.130.10">
    <property type="entry name" value="TonB-dependent receptor, plug domain"/>
    <property type="match status" value="1"/>
</dbReference>
<keyword evidence="11" id="KW-1185">Reference proteome</keyword>
<sequence length="1133" mass="125621">MKISLFPIFLSLLLAGSTLAYDSKAQDMLQRPISIKADEVALKNILTRLERLAKVDFVYSPNTIPAARKVSLNAQNQKLAAVLESLLKPLGLTYQVISGQIVIQLPPAALPASESNAYLNTDGVPEAVDRTITGTVTAENDEGLPGVSVVIKNTTRGTSTDMDGKFRLSIPDGGATLVFSFVGYENQEVVVGNQSTFAIQLVPDLKTLEEVVVVGYGTMQKKDLTGAVASIQGDAITTRKTTQISQALQGAVPGVTVTRSNSAPGATATIRVRGITTISDAGSNPLIILDGVPIDDINSINPNDVDNISVLRDAASASIYGSRAAAGVILVTTKRAKTGQLSLDYTAEYGFEKATRLPDYVNAKRYMQLTNELRWNDNGNNANEYPTYPKDLIDNYDNLHAQDPDQYPNTDWRSLMLKDYAPRRTHLLSISGSGKALRSRVSLGYDKTDALYDGRSYERITARVNNDLTITKYLSASVDFNFRRAFSPQPITDDRSGSYPFYKMGIMPPVYAATFSDGRIGSGKDGANIYARLKNGGFNNAWYNQVGGKISLDFTPIKGLKITGVLSPFFNFDKVKVFTKKVPYTLWNSPNTIAGYIEGQSQTRLDESRNDSYRYTTQALANYTRQFGDHNLNLLGGYEYFYAFNEFLGASRGQYILNSYPYLNLGPLDFRDNSGSANENAYRSWFGRVMYGYKDKYLLQANIRYDASSRFASAYRWGSFPSVSAGWVISEEPFLKTSASWLSFLKFRASWGTLGNERIASNFYPYQAILNFENMSLFYQGNTVVSAQSAAQFQYAIRDITWETTSSYNLGLDVNFFRDRLRITADYFKKTTRDMLLELEIPDYVGFDNPFQNTGKMHTTGWDMQATWNDRAGDLTYSASANLSDFKSVMGDLGGTVFTGDQIIREGSQFKEWYGYVSDGLFQTADEVANSPKLNANVKPGDVRYRDISGPTGVPDGRISPEYDRVLLGGSLPRLTYGANFNVGYKNWDFGLVLQGVAKQNSRLGADIVQPLRENFGTFPAILDGNAWSTYNTADQNLQAQYPRYSNTSAGNNYTLSDYWLINGGYFRLKNISLGYNIPKGFTQKLKMQSIRVYSSVTDLLSISKFPKGWDPEMTSLGYPITTSFVFGATVKF</sequence>
<dbReference type="Gene3D" id="3.55.50.30">
    <property type="match status" value="1"/>
</dbReference>
<dbReference type="InterPro" id="IPR023997">
    <property type="entry name" value="TonB-dep_OMP_SusC/RagA_CS"/>
</dbReference>
<evidence type="ECO:0000256" key="5">
    <source>
        <dbReference type="ARBA" id="ARBA00023136"/>
    </source>
</evidence>
<dbReference type="InterPro" id="IPR037066">
    <property type="entry name" value="Plug_dom_sf"/>
</dbReference>
<dbReference type="Pfam" id="PF07715">
    <property type="entry name" value="Plug"/>
    <property type="match status" value="1"/>
</dbReference>
<evidence type="ECO:0000256" key="2">
    <source>
        <dbReference type="ARBA" id="ARBA00022448"/>
    </source>
</evidence>
<dbReference type="Gene3D" id="2.40.170.20">
    <property type="entry name" value="TonB-dependent receptor, beta-barrel domain"/>
    <property type="match status" value="1"/>
</dbReference>
<dbReference type="SMART" id="SM00965">
    <property type="entry name" value="STN"/>
    <property type="match status" value="1"/>
</dbReference>
<dbReference type="SUPFAM" id="SSF49464">
    <property type="entry name" value="Carboxypeptidase regulatory domain-like"/>
    <property type="match status" value="1"/>
</dbReference>
<dbReference type="FunFam" id="2.60.40.1120:FF:000003">
    <property type="entry name" value="Outer membrane protein Omp121"/>
    <property type="match status" value="1"/>
</dbReference>
<dbReference type="PROSITE" id="PS52016">
    <property type="entry name" value="TONB_DEPENDENT_REC_3"/>
    <property type="match status" value="1"/>
</dbReference>
<comment type="subcellular location">
    <subcellularLocation>
        <location evidence="1 7">Cell outer membrane</location>
        <topology evidence="1 7">Multi-pass membrane protein</topology>
    </subcellularLocation>
</comment>
<evidence type="ECO:0000313" key="11">
    <source>
        <dbReference type="Proteomes" id="UP000253383"/>
    </source>
</evidence>
<gene>
    <name evidence="10" type="ORF">DUE52_26625</name>
</gene>
<keyword evidence="2 7" id="KW-0813">Transport</keyword>
<keyword evidence="5 7" id="KW-0472">Membrane</keyword>
<reference evidence="10 11" key="1">
    <citation type="submission" date="2018-07" db="EMBL/GenBank/DDBJ databases">
        <title>Genome analysis of Larkinella rosea.</title>
        <authorList>
            <person name="Zhou Z."/>
            <person name="Wang G."/>
        </authorList>
    </citation>
    <scope>NUCLEOTIDE SEQUENCE [LARGE SCALE GENOMIC DNA]</scope>
    <source>
        <strain evidence="11">zzj9</strain>
    </source>
</reference>
<evidence type="ECO:0000256" key="6">
    <source>
        <dbReference type="ARBA" id="ARBA00023237"/>
    </source>
</evidence>
<dbReference type="SUPFAM" id="SSF56935">
    <property type="entry name" value="Porins"/>
    <property type="match status" value="1"/>
</dbReference>
<dbReference type="Pfam" id="PF13715">
    <property type="entry name" value="CarbopepD_reg_2"/>
    <property type="match status" value="1"/>
</dbReference>